<name>A0A4Z2E282_9TELE</name>
<evidence type="ECO:0000256" key="1">
    <source>
        <dbReference type="SAM" id="MobiDB-lite"/>
    </source>
</evidence>
<comment type="caution">
    <text evidence="2">The sequence shown here is derived from an EMBL/GenBank/DDBJ whole genome shotgun (WGS) entry which is preliminary data.</text>
</comment>
<dbReference type="AlphaFoldDB" id="A0A4Z2E282"/>
<reference evidence="2 3" key="1">
    <citation type="submission" date="2019-03" db="EMBL/GenBank/DDBJ databases">
        <title>First draft genome of Liparis tanakae, snailfish: a comprehensive survey of snailfish specific genes.</title>
        <authorList>
            <person name="Kim W."/>
            <person name="Song I."/>
            <person name="Jeong J.-H."/>
            <person name="Kim D."/>
            <person name="Kim S."/>
            <person name="Ryu S."/>
            <person name="Song J.Y."/>
            <person name="Lee S.K."/>
        </authorList>
    </citation>
    <scope>NUCLEOTIDE SEQUENCE [LARGE SCALE GENOMIC DNA]</scope>
    <source>
        <tissue evidence="2">Muscle</tissue>
    </source>
</reference>
<accession>A0A4Z2E282</accession>
<feature type="compositionally biased region" description="Basic and acidic residues" evidence="1">
    <location>
        <begin position="87"/>
        <end position="96"/>
    </location>
</feature>
<keyword evidence="3" id="KW-1185">Reference proteome</keyword>
<organism evidence="2 3">
    <name type="scientific">Liparis tanakae</name>
    <name type="common">Tanaka's snailfish</name>
    <dbReference type="NCBI Taxonomy" id="230148"/>
    <lineage>
        <taxon>Eukaryota</taxon>
        <taxon>Metazoa</taxon>
        <taxon>Chordata</taxon>
        <taxon>Craniata</taxon>
        <taxon>Vertebrata</taxon>
        <taxon>Euteleostomi</taxon>
        <taxon>Actinopterygii</taxon>
        <taxon>Neopterygii</taxon>
        <taxon>Teleostei</taxon>
        <taxon>Neoteleostei</taxon>
        <taxon>Acanthomorphata</taxon>
        <taxon>Eupercaria</taxon>
        <taxon>Perciformes</taxon>
        <taxon>Cottioidei</taxon>
        <taxon>Cottales</taxon>
        <taxon>Liparidae</taxon>
        <taxon>Liparis</taxon>
    </lineage>
</organism>
<sequence length="214" mass="23071">MGWLVVPQVCECCVGALQVGFTLSRSRVNGVLSYTAEETETCPLTIAKFTGTEPLVLFLIDVYTLSVSVRAMGDQDNLLIARPKAEAPKGLRKTREVSGPVPAGPPRTPSTRGGGAQVPDHQEPDHQEPDHQVTQKDQDAATQSPENKSDPAGDALTVKENEFQVRGVGAGPDLWSGAVSDPRVFQLEKMKQVTLALDKVNGSYNFSVSTFLEH</sequence>
<evidence type="ECO:0000313" key="3">
    <source>
        <dbReference type="Proteomes" id="UP000314294"/>
    </source>
</evidence>
<protein>
    <submittedName>
        <fullName evidence="2">Protein GPR108</fullName>
    </submittedName>
</protein>
<dbReference type="OrthoDB" id="29657at2759"/>
<dbReference type="EMBL" id="SRLO01021769">
    <property type="protein sequence ID" value="TNN22600.1"/>
    <property type="molecule type" value="Genomic_DNA"/>
</dbReference>
<feature type="compositionally biased region" description="Basic and acidic residues" evidence="1">
    <location>
        <begin position="120"/>
        <end position="139"/>
    </location>
</feature>
<dbReference type="Proteomes" id="UP000314294">
    <property type="component" value="Unassembled WGS sequence"/>
</dbReference>
<proteinExistence type="predicted"/>
<evidence type="ECO:0000313" key="2">
    <source>
        <dbReference type="EMBL" id="TNN22600.1"/>
    </source>
</evidence>
<gene>
    <name evidence="2" type="primary">Gpr108</name>
    <name evidence="2" type="ORF">EYF80_067286</name>
</gene>
<feature type="region of interest" description="Disordered" evidence="1">
    <location>
        <begin position="87"/>
        <end position="154"/>
    </location>
</feature>